<dbReference type="GO" id="GO:0008942">
    <property type="term" value="F:nitrite reductase [NAD(P)H] activity"/>
    <property type="evidence" value="ECO:0007669"/>
    <property type="project" value="InterPro"/>
</dbReference>
<dbReference type="InterPro" id="IPR012748">
    <property type="entry name" value="Rieske-like_NirD"/>
</dbReference>
<evidence type="ECO:0000256" key="6">
    <source>
        <dbReference type="ARBA" id="ARBA00023063"/>
    </source>
</evidence>
<comment type="caution">
    <text evidence="8">The sequence shown here is derived from an EMBL/GenBank/DDBJ whole genome shotgun (WGS) entry which is preliminary data.</text>
</comment>
<dbReference type="SUPFAM" id="SSF50022">
    <property type="entry name" value="ISP domain"/>
    <property type="match status" value="1"/>
</dbReference>
<dbReference type="InterPro" id="IPR036922">
    <property type="entry name" value="Rieske_2Fe-2S_sf"/>
</dbReference>
<keyword evidence="4" id="KW-0408">Iron</keyword>
<dbReference type="CDD" id="cd03529">
    <property type="entry name" value="Rieske_NirD"/>
    <property type="match status" value="1"/>
</dbReference>
<evidence type="ECO:0000256" key="2">
    <source>
        <dbReference type="ARBA" id="ARBA00022723"/>
    </source>
</evidence>
<dbReference type="GO" id="GO:0046872">
    <property type="term" value="F:metal ion binding"/>
    <property type="evidence" value="ECO:0007669"/>
    <property type="project" value="UniProtKB-KW"/>
</dbReference>
<dbReference type="InterPro" id="IPR017881">
    <property type="entry name" value="NirD"/>
</dbReference>
<keyword evidence="2" id="KW-0479">Metal-binding</keyword>
<dbReference type="OrthoDB" id="3213360at2"/>
<dbReference type="RefSeq" id="WP_121191961.1">
    <property type="nucleotide sequence ID" value="NZ_RBWV01000009.1"/>
</dbReference>
<dbReference type="Gene3D" id="2.102.10.10">
    <property type="entry name" value="Rieske [2Fe-2S] iron-sulphur domain"/>
    <property type="match status" value="1"/>
</dbReference>
<evidence type="ECO:0000256" key="5">
    <source>
        <dbReference type="ARBA" id="ARBA00023014"/>
    </source>
</evidence>
<evidence type="ECO:0000313" key="8">
    <source>
        <dbReference type="EMBL" id="RKS80250.1"/>
    </source>
</evidence>
<dbReference type="InterPro" id="IPR017941">
    <property type="entry name" value="Rieske_2Fe-2S"/>
</dbReference>
<keyword evidence="5" id="KW-0411">Iron-sulfur</keyword>
<proteinExistence type="predicted"/>
<reference evidence="8 9" key="1">
    <citation type="submission" date="2018-10" db="EMBL/GenBank/DDBJ databases">
        <title>Genomic Encyclopedia of Archaeal and Bacterial Type Strains, Phase II (KMG-II): from individual species to whole genera.</title>
        <authorList>
            <person name="Goeker M."/>
        </authorList>
    </citation>
    <scope>NUCLEOTIDE SEQUENCE [LARGE SCALE GENOMIC DNA]</scope>
    <source>
        <strain evidence="8 9">RP-AC37</strain>
    </source>
</reference>
<dbReference type="AlphaFoldDB" id="A0A420XU24"/>
<dbReference type="GO" id="GO:0016705">
    <property type="term" value="F:oxidoreductase activity, acting on paired donors, with incorporation or reduction of molecular oxygen"/>
    <property type="evidence" value="ECO:0007669"/>
    <property type="project" value="UniProtKB-ARBA"/>
</dbReference>
<dbReference type="PANTHER" id="PTHR40562">
    <property type="match status" value="1"/>
</dbReference>
<dbReference type="NCBIfam" id="TIGR02378">
    <property type="entry name" value="nirD_assim_sml"/>
    <property type="match status" value="1"/>
</dbReference>
<dbReference type="InParanoid" id="A0A420XU24"/>
<dbReference type="Pfam" id="PF13806">
    <property type="entry name" value="Rieske_2"/>
    <property type="match status" value="1"/>
</dbReference>
<keyword evidence="3" id="KW-0560">Oxidoreductase</keyword>
<keyword evidence="1" id="KW-0001">2Fe-2S</keyword>
<protein>
    <submittedName>
        <fullName evidence="8">Nitrite reductase (NADH) small subunit</fullName>
    </submittedName>
</protein>
<dbReference type="GO" id="GO:0042128">
    <property type="term" value="P:nitrate assimilation"/>
    <property type="evidence" value="ECO:0007669"/>
    <property type="project" value="UniProtKB-KW"/>
</dbReference>
<dbReference type="PANTHER" id="PTHR40562:SF1">
    <property type="entry name" value="NITRITE REDUCTASE (NADH) SMALL SUBUNIT"/>
    <property type="match status" value="1"/>
</dbReference>
<evidence type="ECO:0000256" key="4">
    <source>
        <dbReference type="ARBA" id="ARBA00023004"/>
    </source>
</evidence>
<evidence type="ECO:0000256" key="1">
    <source>
        <dbReference type="ARBA" id="ARBA00022714"/>
    </source>
</evidence>
<organism evidence="8 9">
    <name type="scientific">Motilibacter peucedani</name>
    <dbReference type="NCBI Taxonomy" id="598650"/>
    <lineage>
        <taxon>Bacteria</taxon>
        <taxon>Bacillati</taxon>
        <taxon>Actinomycetota</taxon>
        <taxon>Actinomycetes</taxon>
        <taxon>Motilibacterales</taxon>
        <taxon>Motilibacteraceae</taxon>
        <taxon>Motilibacter</taxon>
    </lineage>
</organism>
<dbReference type="GO" id="GO:0051537">
    <property type="term" value="F:2 iron, 2 sulfur cluster binding"/>
    <property type="evidence" value="ECO:0007669"/>
    <property type="project" value="UniProtKB-KW"/>
</dbReference>
<keyword evidence="9" id="KW-1185">Reference proteome</keyword>
<dbReference type="PROSITE" id="PS51296">
    <property type="entry name" value="RIESKE"/>
    <property type="match status" value="1"/>
</dbReference>
<accession>A0A420XU24</accession>
<evidence type="ECO:0000256" key="3">
    <source>
        <dbReference type="ARBA" id="ARBA00023002"/>
    </source>
</evidence>
<evidence type="ECO:0000313" key="9">
    <source>
        <dbReference type="Proteomes" id="UP000281955"/>
    </source>
</evidence>
<gene>
    <name evidence="8" type="ORF">CLV35_0675</name>
</gene>
<keyword evidence="6" id="KW-0534">Nitrate assimilation</keyword>
<dbReference type="GO" id="GO:0004497">
    <property type="term" value="F:monooxygenase activity"/>
    <property type="evidence" value="ECO:0007669"/>
    <property type="project" value="UniProtKB-ARBA"/>
</dbReference>
<evidence type="ECO:0000259" key="7">
    <source>
        <dbReference type="PROSITE" id="PS51296"/>
    </source>
</evidence>
<feature type="domain" description="Rieske" evidence="7">
    <location>
        <begin position="17"/>
        <end position="117"/>
    </location>
</feature>
<name>A0A420XU24_9ACTN</name>
<sequence>MTTLLEPPTTTARTQWLPVCRLTALLPERGAAALLGATQVALFRLSTGEVVAVGNRDPFSGSNVISRGIVGTRGSAPVVSSPMHKQAFDLRSGICLDAPDTALPTYPVRVTDGVVEVALVAGGRDEPTGRPGPL</sequence>
<dbReference type="PROSITE" id="PS51300">
    <property type="entry name" value="NIRD"/>
    <property type="match status" value="1"/>
</dbReference>
<dbReference type="EMBL" id="RBWV01000009">
    <property type="protein sequence ID" value="RKS80250.1"/>
    <property type="molecule type" value="Genomic_DNA"/>
</dbReference>
<dbReference type="Proteomes" id="UP000281955">
    <property type="component" value="Unassembled WGS sequence"/>
</dbReference>